<feature type="compositionally biased region" description="Low complexity" evidence="1">
    <location>
        <begin position="128"/>
        <end position="139"/>
    </location>
</feature>
<dbReference type="Proteomes" id="UP001219355">
    <property type="component" value="Chromosome 4"/>
</dbReference>
<feature type="compositionally biased region" description="Polar residues" evidence="1">
    <location>
        <begin position="937"/>
        <end position="947"/>
    </location>
</feature>
<gene>
    <name evidence="3" type="ORF">PRK78_006167</name>
</gene>
<feature type="compositionally biased region" description="Polar residues" evidence="1">
    <location>
        <begin position="1182"/>
        <end position="1203"/>
    </location>
</feature>
<feature type="compositionally biased region" description="Basic residues" evidence="1">
    <location>
        <begin position="448"/>
        <end position="462"/>
    </location>
</feature>
<feature type="compositionally biased region" description="Polar residues" evidence="1">
    <location>
        <begin position="1048"/>
        <end position="1063"/>
    </location>
</feature>
<feature type="transmembrane region" description="Helical" evidence="2">
    <location>
        <begin position="1367"/>
        <end position="1389"/>
    </location>
</feature>
<organism evidence="3 4">
    <name type="scientific">Emydomyces testavorans</name>
    <dbReference type="NCBI Taxonomy" id="2070801"/>
    <lineage>
        <taxon>Eukaryota</taxon>
        <taxon>Fungi</taxon>
        <taxon>Dikarya</taxon>
        <taxon>Ascomycota</taxon>
        <taxon>Pezizomycotina</taxon>
        <taxon>Eurotiomycetes</taxon>
        <taxon>Eurotiomycetidae</taxon>
        <taxon>Onygenales</taxon>
        <taxon>Nannizziopsiaceae</taxon>
        <taxon>Emydomyces</taxon>
    </lineage>
</organism>
<accession>A0AAF0DPS0</accession>
<feature type="compositionally biased region" description="Polar residues" evidence="1">
    <location>
        <begin position="1092"/>
        <end position="1103"/>
    </location>
</feature>
<reference evidence="3" key="1">
    <citation type="submission" date="2023-03" db="EMBL/GenBank/DDBJ databases">
        <title>Emydomyces testavorans Genome Sequence.</title>
        <authorList>
            <person name="Hoyer L."/>
        </authorList>
    </citation>
    <scope>NUCLEOTIDE SEQUENCE</scope>
    <source>
        <strain evidence="3">16-2883</strain>
    </source>
</reference>
<feature type="compositionally biased region" description="Low complexity" evidence="1">
    <location>
        <begin position="716"/>
        <end position="748"/>
    </location>
</feature>
<name>A0AAF0DPS0_9EURO</name>
<feature type="region of interest" description="Disordered" evidence="1">
    <location>
        <begin position="1182"/>
        <end position="1211"/>
    </location>
</feature>
<feature type="compositionally biased region" description="Pro residues" evidence="1">
    <location>
        <begin position="117"/>
        <end position="127"/>
    </location>
</feature>
<feature type="region of interest" description="Disordered" evidence="1">
    <location>
        <begin position="1092"/>
        <end position="1113"/>
    </location>
</feature>
<feature type="region of interest" description="Disordered" evidence="1">
    <location>
        <begin position="166"/>
        <end position="190"/>
    </location>
</feature>
<keyword evidence="2" id="KW-0472">Membrane</keyword>
<keyword evidence="2" id="KW-1133">Transmembrane helix</keyword>
<evidence type="ECO:0000256" key="2">
    <source>
        <dbReference type="SAM" id="Phobius"/>
    </source>
</evidence>
<proteinExistence type="predicted"/>
<feature type="transmembrane region" description="Helical" evidence="2">
    <location>
        <begin position="1317"/>
        <end position="1346"/>
    </location>
</feature>
<evidence type="ECO:0000313" key="3">
    <source>
        <dbReference type="EMBL" id="WEW60680.1"/>
    </source>
</evidence>
<feature type="compositionally biased region" description="Low complexity" evidence="1">
    <location>
        <begin position="1019"/>
        <end position="1031"/>
    </location>
</feature>
<keyword evidence="2" id="KW-0812">Transmembrane</keyword>
<feature type="region of interest" description="Disordered" evidence="1">
    <location>
        <begin position="1018"/>
        <end position="1063"/>
    </location>
</feature>
<dbReference type="EMBL" id="CP120630">
    <property type="protein sequence ID" value="WEW60680.1"/>
    <property type="molecule type" value="Genomic_DNA"/>
</dbReference>
<feature type="region of interest" description="Disordered" evidence="1">
    <location>
        <begin position="444"/>
        <end position="465"/>
    </location>
</feature>
<feature type="compositionally biased region" description="Polar residues" evidence="1">
    <location>
        <begin position="961"/>
        <end position="979"/>
    </location>
</feature>
<feature type="region of interest" description="Disordered" evidence="1">
    <location>
        <begin position="697"/>
        <end position="778"/>
    </location>
</feature>
<evidence type="ECO:0000256" key="1">
    <source>
        <dbReference type="SAM" id="MobiDB-lite"/>
    </source>
</evidence>
<feature type="region of interest" description="Disordered" evidence="1">
    <location>
        <begin position="637"/>
        <end position="669"/>
    </location>
</feature>
<feature type="region of interest" description="Disordered" evidence="1">
    <location>
        <begin position="914"/>
        <end position="995"/>
    </location>
</feature>
<feature type="compositionally biased region" description="Polar residues" evidence="1">
    <location>
        <begin position="647"/>
        <end position="664"/>
    </location>
</feature>
<sequence length="1390" mass="153291">MMLSAESERKRMGIYLEDWNCPATDNLVPPPLRPRAVSTTTTPSVHSPPLSPNPTVFVSLQFVEPGTTASGNLSLQQYRRSLSRSRPDLTTASLPARSLKRKPKALNLNTNCAPRTLPSPPLTPPSPSVSSEYSSLSIPQAQPAREPQQSTWADNRFPEFLATPVTPTATKSIPGVNTFPEQRHPGPGSDLIATRRDSHTSRLVNKSRQSVFCKHIRQIPAKLFSHNKPASEIAPSSTRLKRTLHHRGVSFEILSPQRRQYSHSCSSLANIQPELIGCESMAFSHQPWAQSRVRSHSADGERYRTPSRALFDDLETAHSSITSRLNPDRNGISTSSPDLQRDGSPIQEKNHAQEAEVAQSLGAAPLQHSMALSLPVNHDPLTDLIPDGEESQLHETNDALKIQDPLFAISQRSGATAAQANADFESHRCALARHISTRWSFNATGRRDRQRKRTRLVKRRPVSHTDPIQRTISTHISPRNSASSVLSSFLDKRQPNLNGIRGRIDKPKTIDNIMKNRRSMLSMGLRNTCRPDLQDGGESQVDTQQCLAENEGFGIETVDGGSDSKTQMHQRAYATEEVVGSPHLDSLTPSNNTHLDTRELVPPNLYRQKTGASSPNFSRPIPTRKWLASRLSSFRSSTRSSAKVLHDNSTLDSVRSPTQIQSDQEVQRENERSIVKLLSRQSASIAREIERGLSQARTYGSDSQLDDEEVIDVGPGSSQSSSTQHLSQHTGSSRIFPSPLRLSSGPSSQFSEQRPGNPYFHGGLRPPPLPKRSESRGNTHATLNKHAELLGVEGVEEEEDADHDWETVAGSQQFKSGLVRQADTEGSLADYSSFGSLENPKMQSRRPLRSSRVFLPNASPNTDTVETPAFAGRYSHYFHKDPSTGQYVLLPNTYYRHSEGARLNAFSKPAPALLASTSRSPTPLPNRYQHPTPLSDAHTNPFRSTPPSLHGQPGQGDEPAHSSSCSPTVGNSKSSSYDSKANKHTSRRGYGQLQPNINILQNTRTSFQHWFSEIIAKDPAQNSSQSSSAPQDFSRNSEGTRLHPCPDTNITATGTDDNSSTNPLSLNLDCHPCFRPYQPVSQLPNHVELTRENSNVPSRSLSTDRLLPPAPVGGKHAPGSLYLSIRSARDRVLKNGYKRKSLNHLISNTIQESPSEDVTPRAASTGLLERHLQRQGTVRSSIFASRSTHPQTPTVTRQSSTRQGTKRLKPDEILRDRLEQMDPALLADFCQPSPHSRLLRTTREARLSPLDGTPNATHAQPPTGGRLSPIGFAEESAIPPEMSFDHHSFSEPPRLNPTRRRSTRINLVKQRRLGRQLILWGSLAGPLGWIALALIGFGGGVADVLIQWRSDGSVDEFHEKEELLARRLSVAYASALFVMAMVVMIVILAL</sequence>
<feature type="region of interest" description="Disordered" evidence="1">
    <location>
        <begin position="322"/>
        <end position="350"/>
    </location>
</feature>
<keyword evidence="4" id="KW-1185">Reference proteome</keyword>
<feature type="compositionally biased region" description="Polar residues" evidence="1">
    <location>
        <begin position="322"/>
        <end position="338"/>
    </location>
</feature>
<protein>
    <submittedName>
        <fullName evidence="3">Uncharacterized protein</fullName>
    </submittedName>
</protein>
<feature type="region of interest" description="Disordered" evidence="1">
    <location>
        <begin position="79"/>
        <end position="150"/>
    </location>
</feature>
<evidence type="ECO:0000313" key="4">
    <source>
        <dbReference type="Proteomes" id="UP001219355"/>
    </source>
</evidence>